<dbReference type="Gene3D" id="3.10.580.10">
    <property type="entry name" value="CBS-domain"/>
    <property type="match status" value="1"/>
</dbReference>
<evidence type="ECO:0000259" key="10">
    <source>
        <dbReference type="PROSITE" id="PS51371"/>
    </source>
</evidence>
<dbReference type="InterPro" id="IPR046342">
    <property type="entry name" value="CBS_dom_sf"/>
</dbReference>
<comment type="caution">
    <text evidence="9">Lacks conserved residue(s) required for the propagation of feature annotation.</text>
</comment>
<dbReference type="AlphaFoldDB" id="A0A7G9G8Y8"/>
<protein>
    <recommendedName>
        <fullName evidence="9">Magnesium transporter MgtE</fullName>
    </recommendedName>
</protein>
<dbReference type="InterPro" id="IPR006668">
    <property type="entry name" value="Mg_transptr_MgtE_intracell_dom"/>
</dbReference>
<dbReference type="InterPro" id="IPR000644">
    <property type="entry name" value="CBS_dom"/>
</dbReference>
<evidence type="ECO:0000256" key="3">
    <source>
        <dbReference type="ARBA" id="ARBA00022448"/>
    </source>
</evidence>
<dbReference type="Pfam" id="PF01769">
    <property type="entry name" value="MgtE"/>
    <property type="match status" value="1"/>
</dbReference>
<proteinExistence type="inferred from homology"/>
<evidence type="ECO:0000256" key="6">
    <source>
        <dbReference type="ARBA" id="ARBA00022989"/>
    </source>
</evidence>
<dbReference type="SUPFAM" id="SSF161093">
    <property type="entry name" value="MgtE membrane domain-like"/>
    <property type="match status" value="1"/>
</dbReference>
<feature type="transmembrane region" description="Helical" evidence="9">
    <location>
        <begin position="379"/>
        <end position="405"/>
    </location>
</feature>
<keyword evidence="6 9" id="KW-1133">Transmembrane helix</keyword>
<comment type="similarity">
    <text evidence="2 9">Belongs to the SLC41A transporter family.</text>
</comment>
<keyword evidence="7 9" id="KW-0472">Membrane</keyword>
<keyword evidence="8" id="KW-0129">CBS domain</keyword>
<dbReference type="GO" id="GO:0015095">
    <property type="term" value="F:magnesium ion transmembrane transporter activity"/>
    <property type="evidence" value="ECO:0007669"/>
    <property type="project" value="UniProtKB-UniRule"/>
</dbReference>
<dbReference type="SMART" id="SM00116">
    <property type="entry name" value="CBS"/>
    <property type="match status" value="2"/>
</dbReference>
<evidence type="ECO:0000256" key="1">
    <source>
        <dbReference type="ARBA" id="ARBA00004141"/>
    </source>
</evidence>
<dbReference type="InterPro" id="IPR038076">
    <property type="entry name" value="MgtE_N_sf"/>
</dbReference>
<dbReference type="InterPro" id="IPR036739">
    <property type="entry name" value="SLC41_membr_dom_sf"/>
</dbReference>
<dbReference type="SUPFAM" id="SSF158791">
    <property type="entry name" value="MgtE N-terminal domain-like"/>
    <property type="match status" value="1"/>
</dbReference>
<keyword evidence="9" id="KW-1003">Cell membrane</keyword>
<evidence type="ECO:0000256" key="2">
    <source>
        <dbReference type="ARBA" id="ARBA00009749"/>
    </source>
</evidence>
<evidence type="ECO:0000256" key="9">
    <source>
        <dbReference type="RuleBase" id="RU362011"/>
    </source>
</evidence>
<dbReference type="RefSeq" id="WP_118647594.1">
    <property type="nucleotide sequence ID" value="NZ_CP060635.1"/>
</dbReference>
<comment type="subunit">
    <text evidence="9">Homodimer.</text>
</comment>
<keyword evidence="5 9" id="KW-0460">Magnesium</keyword>
<dbReference type="Gene3D" id="1.10.357.20">
    <property type="entry name" value="SLC41 divalent cation transporters, integral membrane domain"/>
    <property type="match status" value="1"/>
</dbReference>
<dbReference type="Proteomes" id="UP000515860">
    <property type="component" value="Chromosome"/>
</dbReference>
<dbReference type="GO" id="GO:0046872">
    <property type="term" value="F:metal ion binding"/>
    <property type="evidence" value="ECO:0007669"/>
    <property type="project" value="UniProtKB-KW"/>
</dbReference>
<name>A0A7G9G8Y8_9FIRM</name>
<dbReference type="PANTHER" id="PTHR43773">
    <property type="entry name" value="MAGNESIUM TRANSPORTER MGTE"/>
    <property type="match status" value="1"/>
</dbReference>
<sequence length="445" mass="49803">MNKEIFMNLLQAREYKAVRSILNVMNAVDIAALMEELEDKDLALAFRLIPKDKAAEVFANMNSPMQSYLVEIFTEKELKEMLDEMFLDDTVDLLEDLPANLVTRILESVSAEKRRQINILLNYPEDSAGSVMTTEYVDLRKTTTVAEALRHIKHTGIHKETIYTCYVLENRRLIGIVTAKDLLTMDDTMTMEELMETEIISVTTHTDQEEVAKLFSKYDLLAIPVLDTDGMMVGIVTFDDAMDVLEEETTEDMALMSAITPNEKSYFATSVLDHAKHRIVWLLVLMLSATFTGMIITHYEDAFQVMPLLVAFIPMLMDTGGNCGSQSSTLIIRGLALDEIHFSDIFRVMFKEFRISLVVGIGLAIANGIRLLIMYQNPAIAFVVGCSLIGTIILSKLIGCTLPILAQKVKLDPAIMAAPLITTIVDACSVIIYFKIATMVFHLAV</sequence>
<evidence type="ECO:0000256" key="8">
    <source>
        <dbReference type="PROSITE-ProRule" id="PRU00703"/>
    </source>
</evidence>
<keyword evidence="9" id="KW-0479">Metal-binding</keyword>
<feature type="domain" description="CBS" evidence="10">
    <location>
        <begin position="195"/>
        <end position="251"/>
    </location>
</feature>
<dbReference type="PROSITE" id="PS51371">
    <property type="entry name" value="CBS"/>
    <property type="match status" value="2"/>
</dbReference>
<dbReference type="PANTHER" id="PTHR43773:SF1">
    <property type="entry name" value="MAGNESIUM TRANSPORTER MGTE"/>
    <property type="match status" value="1"/>
</dbReference>
<feature type="domain" description="CBS" evidence="10">
    <location>
        <begin position="132"/>
        <end position="193"/>
    </location>
</feature>
<dbReference type="GO" id="GO:0005886">
    <property type="term" value="C:plasma membrane"/>
    <property type="evidence" value="ECO:0007669"/>
    <property type="project" value="UniProtKB-SubCell"/>
</dbReference>
<keyword evidence="3 9" id="KW-0813">Transport</keyword>
<dbReference type="CDD" id="cd04606">
    <property type="entry name" value="CBS_pair_Mg_transporter"/>
    <property type="match status" value="1"/>
</dbReference>
<comment type="function">
    <text evidence="9">Acts as a magnesium transporter.</text>
</comment>
<feature type="transmembrane region" description="Helical" evidence="9">
    <location>
        <begin position="355"/>
        <end position="373"/>
    </location>
</feature>
<organism evidence="11 12">
    <name type="scientific">Wansuia hejianensis</name>
    <dbReference type="NCBI Taxonomy" id="2763667"/>
    <lineage>
        <taxon>Bacteria</taxon>
        <taxon>Bacillati</taxon>
        <taxon>Bacillota</taxon>
        <taxon>Clostridia</taxon>
        <taxon>Lachnospirales</taxon>
        <taxon>Lachnospiraceae</taxon>
        <taxon>Wansuia</taxon>
    </lineage>
</organism>
<comment type="subcellular location">
    <subcellularLocation>
        <location evidence="9">Cell membrane</location>
        <topology evidence="9">Multi-pass membrane protein</topology>
    </subcellularLocation>
    <subcellularLocation>
        <location evidence="1">Membrane</location>
        <topology evidence="1">Multi-pass membrane protein</topology>
    </subcellularLocation>
</comment>
<gene>
    <name evidence="11" type="primary">mgtE</name>
    <name evidence="11" type="ORF">H9Q79_09930</name>
</gene>
<dbReference type="NCBIfam" id="TIGR00400">
    <property type="entry name" value="mgtE"/>
    <property type="match status" value="1"/>
</dbReference>
<accession>A0A7G9G8Y8</accession>
<dbReference type="SUPFAM" id="SSF54631">
    <property type="entry name" value="CBS-domain pair"/>
    <property type="match status" value="1"/>
</dbReference>
<evidence type="ECO:0000256" key="5">
    <source>
        <dbReference type="ARBA" id="ARBA00022842"/>
    </source>
</evidence>
<evidence type="ECO:0000313" key="12">
    <source>
        <dbReference type="Proteomes" id="UP000515860"/>
    </source>
</evidence>
<feature type="transmembrane region" description="Helical" evidence="9">
    <location>
        <begin position="279"/>
        <end position="299"/>
    </location>
</feature>
<dbReference type="EMBL" id="CP060635">
    <property type="protein sequence ID" value="QNM07270.1"/>
    <property type="molecule type" value="Genomic_DNA"/>
</dbReference>
<dbReference type="Gene3D" id="1.25.60.10">
    <property type="entry name" value="MgtE N-terminal domain-like"/>
    <property type="match status" value="1"/>
</dbReference>
<keyword evidence="4 9" id="KW-0812">Transmembrane</keyword>
<evidence type="ECO:0000256" key="4">
    <source>
        <dbReference type="ARBA" id="ARBA00022692"/>
    </source>
</evidence>
<reference evidence="11 12" key="1">
    <citation type="submission" date="2020-08" db="EMBL/GenBank/DDBJ databases">
        <authorList>
            <person name="Liu C."/>
            <person name="Sun Q."/>
        </authorList>
    </citation>
    <scope>NUCLEOTIDE SEQUENCE [LARGE SCALE GENOMIC DNA]</scope>
    <source>
        <strain evidence="11 12">NSJ-29</strain>
    </source>
</reference>
<dbReference type="InterPro" id="IPR006667">
    <property type="entry name" value="SLC41_membr_dom"/>
</dbReference>
<evidence type="ECO:0000313" key="11">
    <source>
        <dbReference type="EMBL" id="QNM07270.1"/>
    </source>
</evidence>
<dbReference type="KEGG" id="whj:H9Q79_09930"/>
<evidence type="ECO:0000256" key="7">
    <source>
        <dbReference type="ARBA" id="ARBA00023136"/>
    </source>
</evidence>
<feature type="transmembrane region" description="Helical" evidence="9">
    <location>
        <begin position="417"/>
        <end position="444"/>
    </location>
</feature>
<dbReference type="Pfam" id="PF00571">
    <property type="entry name" value="CBS"/>
    <property type="match status" value="2"/>
</dbReference>
<dbReference type="Pfam" id="PF03448">
    <property type="entry name" value="MgtE_N"/>
    <property type="match status" value="1"/>
</dbReference>
<dbReference type="InterPro" id="IPR006669">
    <property type="entry name" value="MgtE_transporter"/>
</dbReference>
<dbReference type="SMART" id="SM00924">
    <property type="entry name" value="MgtE_N"/>
    <property type="match status" value="1"/>
</dbReference>
<keyword evidence="12" id="KW-1185">Reference proteome</keyword>